<dbReference type="STRING" id="1604004.HLASA_1242"/>
<dbReference type="RefSeq" id="WP_050048464.1">
    <property type="nucleotide sequence ID" value="NZ_CP008874.1"/>
</dbReference>
<dbReference type="GeneID" id="26010589"/>
<dbReference type="SUPFAM" id="SSF50447">
    <property type="entry name" value="Translation proteins"/>
    <property type="match status" value="1"/>
</dbReference>
<evidence type="ECO:0000313" key="1">
    <source>
        <dbReference type="EMBL" id="AKH97741.1"/>
    </source>
</evidence>
<dbReference type="OrthoDB" id="60264at2157"/>
<proteinExistence type="predicted"/>
<gene>
    <name evidence="2" type="ORF">HLASA_1242</name>
    <name evidence="1" type="ORF">HLASF_1254</name>
</gene>
<dbReference type="HOGENOM" id="CLU_165884_3_1_2"/>
<dbReference type="InterPro" id="IPR007504">
    <property type="entry name" value="H/ACA_rnp_Gar1/Naf1"/>
</dbReference>
<dbReference type="GO" id="GO:0001522">
    <property type="term" value="P:pseudouridine synthesis"/>
    <property type="evidence" value="ECO:0007669"/>
    <property type="project" value="InterPro"/>
</dbReference>
<reference evidence="3" key="2">
    <citation type="submission" date="2015-05" db="EMBL/GenBank/DDBJ databases">
        <title>Complete genome sequence of Halanaeroarchaeum sulfurireducens type strain M27-SA2, a sulfate-reducer haloarchaeon from marine anoxic lake Medee.</title>
        <authorList>
            <person name="Messina E."/>
            <person name="Kublanov I.V."/>
            <person name="Toshchakov S."/>
            <person name="Arcadi E."/>
            <person name="La Spada G."/>
            <person name="La Cono V."/>
            <person name="Yakimov M.M."/>
        </authorList>
    </citation>
    <scope>NUCLEOTIDE SEQUENCE [LARGE SCALE GENOMIC DNA]</scope>
    <source>
        <strain evidence="3">M27-SA2</strain>
    </source>
</reference>
<keyword evidence="4" id="KW-1185">Reference proteome</keyword>
<dbReference type="KEGG" id="hsu:HLASF_1254"/>
<evidence type="ECO:0000313" key="2">
    <source>
        <dbReference type="EMBL" id="ALG82136.1"/>
    </source>
</evidence>
<reference evidence="1 4" key="1">
    <citation type="journal article" date="2015" name="ISME J.">
        <title>Elemental sulfur and acetate can support life of a novel strictly anaerobic haloarchaeon.</title>
        <authorList>
            <person name="Sorokin D.Y."/>
            <person name="Kublanov I.V."/>
            <person name="Gavrilov S.N."/>
            <person name="Rojo D."/>
            <person name="Roman P."/>
            <person name="Golyshin P.N."/>
            <person name="Slepak V.Z."/>
            <person name="Smedile F."/>
            <person name="Ferrer M."/>
            <person name="Messina E."/>
            <person name="La Cono V."/>
            <person name="Yakimov M.M."/>
        </authorList>
    </citation>
    <scope>NUCLEOTIDE SEQUENCE [LARGE SCALE GENOMIC DNA]</scope>
    <source>
        <strain evidence="1 4">HSR2</strain>
    </source>
</reference>
<dbReference type="Pfam" id="PF04410">
    <property type="entry name" value="Gar1"/>
    <property type="match status" value="1"/>
</dbReference>
<evidence type="ECO:0000313" key="3">
    <source>
        <dbReference type="Proteomes" id="UP000060390"/>
    </source>
</evidence>
<dbReference type="EMBL" id="CP011564">
    <property type="protein sequence ID" value="ALG82136.1"/>
    <property type="molecule type" value="Genomic_DNA"/>
</dbReference>
<accession>A0A0F7P9D5</accession>
<dbReference type="EMBL" id="CP008874">
    <property type="protein sequence ID" value="AKH97741.1"/>
    <property type="molecule type" value="Genomic_DNA"/>
</dbReference>
<dbReference type="InterPro" id="IPR009000">
    <property type="entry name" value="Transl_B-barrel_sf"/>
</dbReference>
<dbReference type="AlphaFoldDB" id="A0A0F7P9D5"/>
<dbReference type="NCBIfam" id="NF009628">
    <property type="entry name" value="PRK13149.1-2"/>
    <property type="match status" value="1"/>
</dbReference>
<dbReference type="Proteomes" id="UP000069906">
    <property type="component" value="Chromosome"/>
</dbReference>
<organism evidence="1 4">
    <name type="scientific">Halanaeroarchaeum sulfurireducens</name>
    <dbReference type="NCBI Taxonomy" id="1604004"/>
    <lineage>
        <taxon>Archaea</taxon>
        <taxon>Methanobacteriati</taxon>
        <taxon>Methanobacteriota</taxon>
        <taxon>Stenosarchaea group</taxon>
        <taxon>Halobacteria</taxon>
        <taxon>Halobacteriales</taxon>
        <taxon>Halobacteriaceae</taxon>
        <taxon>Halanaeroarchaeum</taxon>
    </lineage>
</organism>
<reference evidence="2 3" key="3">
    <citation type="journal article" date="2016" name="Stand. Genomic Sci.">
        <title>Complete genome sequence of 'Halanaeroarchaeum sulfurireducens' M27-SA2, a sulfur-reducing and acetate-oxidizing haloarchaeon from the deep-sea hypersaline anoxic lake Medee.</title>
        <authorList>
            <person name="Messina E."/>
            <person name="Sorokin D.Y."/>
            <person name="Kublanov I.V."/>
            <person name="Toshchakov S."/>
            <person name="Lopatina A."/>
            <person name="Arcadi E."/>
            <person name="Smedile F."/>
            <person name="La Spada G."/>
            <person name="La Cono V."/>
            <person name="Yakimov M.M."/>
        </authorList>
    </citation>
    <scope>NUCLEOTIDE SEQUENCE [LARGE SCALE GENOMIC DNA]</scope>
    <source>
        <strain evidence="2 3">M27-SA2</strain>
    </source>
</reference>
<dbReference type="InterPro" id="IPR038664">
    <property type="entry name" value="Gar1/Naf1_Cbf5-bd_sf"/>
</dbReference>
<evidence type="ECO:0000313" key="4">
    <source>
        <dbReference type="Proteomes" id="UP000069906"/>
    </source>
</evidence>
<dbReference type="Proteomes" id="UP000060390">
    <property type="component" value="Chromosome"/>
</dbReference>
<dbReference type="GO" id="GO:0042254">
    <property type="term" value="P:ribosome biogenesis"/>
    <property type="evidence" value="ECO:0007669"/>
    <property type="project" value="InterPro"/>
</dbReference>
<protein>
    <submittedName>
        <fullName evidence="1">H/ACA RNA-protein complex component Gar1</fullName>
    </submittedName>
</protein>
<dbReference type="Gene3D" id="2.40.10.230">
    <property type="entry name" value="Probable tRNA pseudouridine synthase domain"/>
    <property type="match status" value="1"/>
</dbReference>
<name>A0A0F7P9D5_9EURY</name>
<dbReference type="KEGG" id="hsf:HLASA_1242"/>
<sequence>MRRAGTVVRLAQGLIVVRAAGSDHADIGASLVDETLADVGRVVDVFGPVEAPYLAVTTDSDVHPPTLLGEPLYLR</sequence>